<dbReference type="GO" id="GO:0006355">
    <property type="term" value="P:regulation of DNA-templated transcription"/>
    <property type="evidence" value="ECO:0007669"/>
    <property type="project" value="InterPro"/>
</dbReference>
<dbReference type="Pfam" id="PF03366">
    <property type="entry name" value="YEATS"/>
    <property type="match status" value="1"/>
</dbReference>
<dbReference type="Gene3D" id="2.60.40.1970">
    <property type="entry name" value="YEATS domain"/>
    <property type="match status" value="1"/>
</dbReference>
<feature type="region of interest" description="Disordered" evidence="3">
    <location>
        <begin position="133"/>
        <end position="161"/>
    </location>
</feature>
<evidence type="ECO:0000256" key="1">
    <source>
        <dbReference type="ARBA" id="ARBA00023242"/>
    </source>
</evidence>
<dbReference type="AlphaFoldDB" id="A0A8H3EJW1"/>
<dbReference type="GO" id="GO:0005634">
    <property type="term" value="C:nucleus"/>
    <property type="evidence" value="ECO:0007669"/>
    <property type="project" value="UniProtKB-SubCell"/>
</dbReference>
<evidence type="ECO:0000313" key="6">
    <source>
        <dbReference type="Proteomes" id="UP000664521"/>
    </source>
</evidence>
<comment type="caution">
    <text evidence="5">The sequence shown here is derived from an EMBL/GenBank/DDBJ whole genome shotgun (WGS) entry which is preliminary data.</text>
</comment>
<sequence>MPDNKVTRKIKIITEQQVIDKPSGVEGFPQRAWSIQIYLLNANDGEVAATVFEKAKYMLHPSFPVPEHTLKKPPFHLKQEGWGEFEMQIILTAIDRGGDHTITHDLNFRNPRYEATHNVTFKNPKPALAAALAESGPMENGTKKKGDESAKKKKRSDRGVDMEKLADNLQRLSEDDLLQVVQLIHDNKSADTYTKNDVEQGEFHVDLYTLSDNLIRQLWDYTLEKL</sequence>
<dbReference type="Gene3D" id="1.20.1270.220">
    <property type="match status" value="1"/>
</dbReference>
<protein>
    <recommendedName>
        <fullName evidence="4">YEATS domain-containing protein</fullName>
    </recommendedName>
</protein>
<dbReference type="InterPro" id="IPR016665">
    <property type="entry name" value="Sas5/TAF14"/>
</dbReference>
<evidence type="ECO:0000256" key="2">
    <source>
        <dbReference type="PROSITE-ProRule" id="PRU00376"/>
    </source>
</evidence>
<dbReference type="InterPro" id="IPR005033">
    <property type="entry name" value="YEATS"/>
</dbReference>
<feature type="compositionally biased region" description="Basic and acidic residues" evidence="3">
    <location>
        <begin position="141"/>
        <end position="150"/>
    </location>
</feature>
<dbReference type="InterPro" id="IPR055129">
    <property type="entry name" value="YEATS_dom"/>
</dbReference>
<keyword evidence="6" id="KW-1185">Reference proteome</keyword>
<dbReference type="InterPro" id="IPR038704">
    <property type="entry name" value="YEAST_sf"/>
</dbReference>
<dbReference type="InterPro" id="IPR027353">
    <property type="entry name" value="NET_dom"/>
</dbReference>
<dbReference type="EMBL" id="CAJPDS010000002">
    <property type="protein sequence ID" value="CAF9904281.1"/>
    <property type="molecule type" value="Genomic_DNA"/>
</dbReference>
<accession>A0A8H3EJW1</accession>
<gene>
    <name evidence="5" type="ORF">HETSPECPRED_003502</name>
</gene>
<dbReference type="Proteomes" id="UP000664521">
    <property type="component" value="Unassembled WGS sequence"/>
</dbReference>
<dbReference type="PROSITE" id="PS51037">
    <property type="entry name" value="YEATS"/>
    <property type="match status" value="1"/>
</dbReference>
<evidence type="ECO:0000313" key="5">
    <source>
        <dbReference type="EMBL" id="CAF9904281.1"/>
    </source>
</evidence>
<dbReference type="InterPro" id="IPR038336">
    <property type="entry name" value="NET_sf"/>
</dbReference>
<evidence type="ECO:0000256" key="3">
    <source>
        <dbReference type="SAM" id="MobiDB-lite"/>
    </source>
</evidence>
<dbReference type="OrthoDB" id="1741717at2759"/>
<name>A0A8H3EJW1_9LECA</name>
<evidence type="ECO:0000259" key="4">
    <source>
        <dbReference type="PROSITE" id="PS51037"/>
    </source>
</evidence>
<dbReference type="CDD" id="cd16905">
    <property type="entry name" value="YEATS_Taf14_like"/>
    <property type="match status" value="1"/>
</dbReference>
<organism evidence="5 6">
    <name type="scientific">Heterodermia speciosa</name>
    <dbReference type="NCBI Taxonomy" id="116794"/>
    <lineage>
        <taxon>Eukaryota</taxon>
        <taxon>Fungi</taxon>
        <taxon>Dikarya</taxon>
        <taxon>Ascomycota</taxon>
        <taxon>Pezizomycotina</taxon>
        <taxon>Lecanoromycetes</taxon>
        <taxon>OSLEUM clade</taxon>
        <taxon>Lecanoromycetidae</taxon>
        <taxon>Caliciales</taxon>
        <taxon>Physciaceae</taxon>
        <taxon>Heterodermia</taxon>
    </lineage>
</organism>
<reference evidence="5" key="1">
    <citation type="submission" date="2021-03" db="EMBL/GenBank/DDBJ databases">
        <authorList>
            <person name="Tagirdzhanova G."/>
        </authorList>
    </citation>
    <scope>NUCLEOTIDE SEQUENCE</scope>
</reference>
<keyword evidence="1 2" id="KW-0539">Nucleus</keyword>
<proteinExistence type="predicted"/>
<comment type="subcellular location">
    <subcellularLocation>
        <location evidence="2">Nucleus</location>
    </subcellularLocation>
</comment>
<dbReference type="Pfam" id="PF17035">
    <property type="entry name" value="BET"/>
    <property type="match status" value="1"/>
</dbReference>
<dbReference type="PIRSF" id="PIRSF016551">
    <property type="entry name" value="SAS5/TFIID_14"/>
    <property type="match status" value="1"/>
</dbReference>
<dbReference type="PANTHER" id="PTHR23195">
    <property type="entry name" value="YEATS DOMAIN"/>
    <property type="match status" value="1"/>
</dbReference>
<feature type="domain" description="YEATS" evidence="4">
    <location>
        <begin position="1"/>
        <end position="135"/>
    </location>
</feature>
<dbReference type="GO" id="GO:0000785">
    <property type="term" value="C:chromatin"/>
    <property type="evidence" value="ECO:0007669"/>
    <property type="project" value="UniProtKB-ARBA"/>
</dbReference>